<dbReference type="SUPFAM" id="SSF50729">
    <property type="entry name" value="PH domain-like"/>
    <property type="match status" value="1"/>
</dbReference>
<evidence type="ECO:0000313" key="7">
    <source>
        <dbReference type="Proteomes" id="UP001313282"/>
    </source>
</evidence>
<keyword evidence="7" id="KW-1185">Reference proteome</keyword>
<dbReference type="Pfam" id="PF08512">
    <property type="entry name" value="Rttp106-like_middle"/>
    <property type="match status" value="1"/>
</dbReference>
<sequence length="425" mass="46958">MSTPNSNSTSTLEEAFPDAPLLCKEILDHVSKNPQSLDLFNRISRYVINIKQASIDDRDGPATKRRKLDSSTGSQIEVVSKSTLVAELSSHPASLRVPDISFSIPQRKKFTLVLTAAALGAFGPNDTFEFGVHLSEVDYVACVPVPEKTARQWNFAIFVKNSHGISDTATDPLLFTVTDTPPKGSAPGEGIDMKQTIIAALNRSLPITVVEPSPEVFRSLAANSYRKNEVSYHVKSHLGTKEGFLFFLENAIIWGFKKPLFCFLFDSIESSSYSSITQRTFSLTIKTTAEFGDREIEFSMIDQAEHPAIDDFLRRNQLKDASMAEARRAKIPSSLVKENTGQKSELQAAENEIAGIDQHDSDDEDDDDYEENSEGSDHSNTSDSDDSDAELNTNQRASSRNLAEEELGSELEDVDITDDEELESN</sequence>
<dbReference type="PANTHER" id="PTHR45849">
    <property type="entry name" value="FACT COMPLEX SUBUNIT SSRP1"/>
    <property type="match status" value="1"/>
</dbReference>
<comment type="subunit">
    <text evidence="3">Interacts with histones H3 and H4.</text>
</comment>
<comment type="caution">
    <text evidence="6">The sequence shown here is derived from an EMBL/GenBank/DDBJ whole genome shotgun (WGS) entry which is preliminary data.</text>
</comment>
<dbReference type="GO" id="GO:0031491">
    <property type="term" value="F:nucleosome binding"/>
    <property type="evidence" value="ECO:0007669"/>
    <property type="project" value="TreeGrafter"/>
</dbReference>
<dbReference type="Proteomes" id="UP001313282">
    <property type="component" value="Unassembled WGS sequence"/>
</dbReference>
<comment type="function">
    <text evidence="2">Histones H3 and H4 chaperone involved in the nucleosome formation and heterochromatin silencing. Required for the deposition of H3K56ac-carrying H3-H4 complex onto newly-replicated DNA. Plays a role in the transcriptional regulation of the cell-cycle dependent histone genes by creating a repressive structure at the core histone gene promoter.</text>
</comment>
<feature type="compositionally biased region" description="Acidic residues" evidence="4">
    <location>
        <begin position="404"/>
        <end position="425"/>
    </location>
</feature>
<feature type="compositionally biased region" description="Polar residues" evidence="4">
    <location>
        <begin position="390"/>
        <end position="401"/>
    </location>
</feature>
<dbReference type="PANTHER" id="PTHR45849:SF3">
    <property type="entry name" value="HISTONE CHAPERONE RTT106"/>
    <property type="match status" value="1"/>
</dbReference>
<dbReference type="GO" id="GO:0042393">
    <property type="term" value="F:histone binding"/>
    <property type="evidence" value="ECO:0007669"/>
    <property type="project" value="TreeGrafter"/>
</dbReference>
<dbReference type="InterPro" id="IPR011993">
    <property type="entry name" value="PH-like_dom_sf"/>
</dbReference>
<evidence type="ECO:0000256" key="4">
    <source>
        <dbReference type="SAM" id="MobiDB-lite"/>
    </source>
</evidence>
<dbReference type="AlphaFoldDB" id="A0AAN8NC56"/>
<comment type="similarity">
    <text evidence="1">Belongs to the RTT106 family.</text>
</comment>
<feature type="domain" description="Histone chaperone RTT106/FACT complex subunit SPT16-like middle" evidence="5">
    <location>
        <begin position="231"/>
        <end position="323"/>
    </location>
</feature>
<proteinExistence type="inferred from homology"/>
<organism evidence="6 7">
    <name type="scientific">Orbilia javanica</name>
    <dbReference type="NCBI Taxonomy" id="47235"/>
    <lineage>
        <taxon>Eukaryota</taxon>
        <taxon>Fungi</taxon>
        <taxon>Dikarya</taxon>
        <taxon>Ascomycota</taxon>
        <taxon>Pezizomycotina</taxon>
        <taxon>Orbiliomycetes</taxon>
        <taxon>Orbiliales</taxon>
        <taxon>Orbiliaceae</taxon>
        <taxon>Orbilia</taxon>
    </lineage>
</organism>
<name>A0AAN8NC56_9PEZI</name>
<evidence type="ECO:0000256" key="1">
    <source>
        <dbReference type="ARBA" id="ARBA00006159"/>
    </source>
</evidence>
<dbReference type="InterPro" id="IPR050454">
    <property type="entry name" value="RTT106/SSRP1_HistChap/FACT"/>
</dbReference>
<evidence type="ECO:0000256" key="2">
    <source>
        <dbReference type="ARBA" id="ARBA00037550"/>
    </source>
</evidence>
<evidence type="ECO:0000259" key="5">
    <source>
        <dbReference type="SMART" id="SM01287"/>
    </source>
</evidence>
<feature type="compositionally biased region" description="Acidic residues" evidence="4">
    <location>
        <begin position="360"/>
        <end position="374"/>
    </location>
</feature>
<evidence type="ECO:0000256" key="3">
    <source>
        <dbReference type="ARBA" id="ARBA00038654"/>
    </source>
</evidence>
<dbReference type="SMART" id="SM01287">
    <property type="entry name" value="Rtt106"/>
    <property type="match status" value="1"/>
</dbReference>
<gene>
    <name evidence="6" type="ORF">TWF718_004854</name>
</gene>
<evidence type="ECO:0000313" key="6">
    <source>
        <dbReference type="EMBL" id="KAK6351705.1"/>
    </source>
</evidence>
<dbReference type="InterPro" id="IPR013719">
    <property type="entry name" value="RTT106/SPT16-like_middle_dom"/>
</dbReference>
<protein>
    <recommendedName>
        <fullName evidence="5">Histone chaperone RTT106/FACT complex subunit SPT16-like middle domain-containing protein</fullName>
    </recommendedName>
</protein>
<dbReference type="EMBL" id="JAVHNR010000002">
    <property type="protein sequence ID" value="KAK6351705.1"/>
    <property type="molecule type" value="Genomic_DNA"/>
</dbReference>
<feature type="region of interest" description="Disordered" evidence="4">
    <location>
        <begin position="353"/>
        <end position="425"/>
    </location>
</feature>
<dbReference type="Gene3D" id="2.30.29.30">
    <property type="entry name" value="Pleckstrin-homology domain (PH domain)/Phosphotyrosine-binding domain (PTB)"/>
    <property type="match status" value="1"/>
</dbReference>
<accession>A0AAN8NC56</accession>
<reference evidence="6 7" key="1">
    <citation type="submission" date="2019-10" db="EMBL/GenBank/DDBJ databases">
        <authorList>
            <person name="Palmer J.M."/>
        </authorList>
    </citation>
    <scope>NUCLEOTIDE SEQUENCE [LARGE SCALE GENOMIC DNA]</scope>
    <source>
        <strain evidence="6 7">TWF718</strain>
    </source>
</reference>